<dbReference type="OrthoDB" id="6265460at2759"/>
<comment type="caution">
    <text evidence="2">The sequence shown here is derived from an EMBL/GenBank/DDBJ whole genome shotgun (WGS) entry which is preliminary data.</text>
</comment>
<evidence type="ECO:0000313" key="3">
    <source>
        <dbReference type="Proteomes" id="UP000728185"/>
    </source>
</evidence>
<dbReference type="Pfam" id="PF10262">
    <property type="entry name" value="Rdx"/>
    <property type="match status" value="1"/>
</dbReference>
<feature type="non-terminal residue" evidence="2">
    <location>
        <position position="1"/>
    </location>
</feature>
<keyword evidence="3" id="KW-1185">Reference proteome</keyword>
<reference evidence="2" key="1">
    <citation type="submission" date="2019-05" db="EMBL/GenBank/DDBJ databases">
        <title>Annotation for the trematode Fasciolopsis buski.</title>
        <authorList>
            <person name="Choi Y.-J."/>
        </authorList>
    </citation>
    <scope>NUCLEOTIDE SEQUENCE</scope>
    <source>
        <strain evidence="2">HT</strain>
        <tissue evidence="2">Whole worm</tissue>
    </source>
</reference>
<dbReference type="NCBIfam" id="TIGR02174">
    <property type="entry name" value="CXXU_selWTH"/>
    <property type="match status" value="1"/>
</dbReference>
<accession>A0A8E0RXE4</accession>
<sequence>FLTWVILGSFEITVGDSLIFSKLQCGKFPESDAVVRQISAISCGQNPETVTEYEKSSCTVL</sequence>
<dbReference type="Proteomes" id="UP000728185">
    <property type="component" value="Unassembled WGS sequence"/>
</dbReference>
<dbReference type="InterPro" id="IPR036249">
    <property type="entry name" value="Thioredoxin-like_sf"/>
</dbReference>
<dbReference type="InterPro" id="IPR011893">
    <property type="entry name" value="Selenoprotein_Rdx-typ"/>
</dbReference>
<protein>
    <submittedName>
        <fullName evidence="2">Uncharacterized protein</fullName>
    </submittedName>
</protein>
<dbReference type="AlphaFoldDB" id="A0A8E0RXE4"/>
<evidence type="ECO:0000256" key="1">
    <source>
        <dbReference type="ARBA" id="ARBA00023284"/>
    </source>
</evidence>
<proteinExistence type="predicted"/>
<name>A0A8E0RXE4_9TREM</name>
<dbReference type="EMBL" id="LUCM01007050">
    <property type="protein sequence ID" value="KAA0190456.1"/>
    <property type="molecule type" value="Genomic_DNA"/>
</dbReference>
<keyword evidence="1" id="KW-0676">Redox-active center</keyword>
<organism evidence="2 3">
    <name type="scientific">Fasciolopsis buskii</name>
    <dbReference type="NCBI Taxonomy" id="27845"/>
    <lineage>
        <taxon>Eukaryota</taxon>
        <taxon>Metazoa</taxon>
        <taxon>Spiralia</taxon>
        <taxon>Lophotrochozoa</taxon>
        <taxon>Platyhelminthes</taxon>
        <taxon>Trematoda</taxon>
        <taxon>Digenea</taxon>
        <taxon>Plagiorchiida</taxon>
        <taxon>Echinostomata</taxon>
        <taxon>Echinostomatoidea</taxon>
        <taxon>Fasciolidae</taxon>
        <taxon>Fasciolopsis</taxon>
    </lineage>
</organism>
<dbReference type="SUPFAM" id="SSF52833">
    <property type="entry name" value="Thioredoxin-like"/>
    <property type="match status" value="1"/>
</dbReference>
<evidence type="ECO:0000313" key="2">
    <source>
        <dbReference type="EMBL" id="KAA0190456.1"/>
    </source>
</evidence>
<gene>
    <name evidence="2" type="ORF">FBUS_06894</name>
</gene>
<dbReference type="Gene3D" id="3.40.30.10">
    <property type="entry name" value="Glutaredoxin"/>
    <property type="match status" value="1"/>
</dbReference>